<feature type="transmembrane region" description="Helical" evidence="1">
    <location>
        <begin position="21"/>
        <end position="38"/>
    </location>
</feature>
<evidence type="ECO:0000313" key="3">
    <source>
        <dbReference type="Proteomes" id="UP001597049"/>
    </source>
</evidence>
<evidence type="ECO:0008006" key="4">
    <source>
        <dbReference type="Google" id="ProtNLM"/>
    </source>
</evidence>
<keyword evidence="1" id="KW-0472">Membrane</keyword>
<protein>
    <recommendedName>
        <fullName evidence="4">YbbR-like protein</fullName>
    </recommendedName>
</protein>
<evidence type="ECO:0000256" key="1">
    <source>
        <dbReference type="SAM" id="Phobius"/>
    </source>
</evidence>
<dbReference type="RefSeq" id="WP_379658144.1">
    <property type="nucleotide sequence ID" value="NZ_JBHTIV010000010.1"/>
</dbReference>
<evidence type="ECO:0000313" key="2">
    <source>
        <dbReference type="EMBL" id="MFD0932835.1"/>
    </source>
</evidence>
<dbReference type="Gene3D" id="2.170.120.40">
    <property type="entry name" value="YbbR-like domain"/>
    <property type="match status" value="1"/>
</dbReference>
<keyword evidence="1" id="KW-1133">Transmembrane helix</keyword>
<gene>
    <name evidence="2" type="ORF">ACFQ0R_09540</name>
</gene>
<name>A0ABW3GSP7_9FLAO</name>
<comment type="caution">
    <text evidence="2">The sequence shown here is derived from an EMBL/GenBank/DDBJ whole genome shotgun (WGS) entry which is preliminary data.</text>
</comment>
<proteinExistence type="predicted"/>
<reference evidence="3" key="1">
    <citation type="journal article" date="2019" name="Int. J. Syst. Evol. Microbiol.">
        <title>The Global Catalogue of Microorganisms (GCM) 10K type strain sequencing project: providing services to taxonomists for standard genome sequencing and annotation.</title>
        <authorList>
            <consortium name="The Broad Institute Genomics Platform"/>
            <consortium name="The Broad Institute Genome Sequencing Center for Infectious Disease"/>
            <person name="Wu L."/>
            <person name="Ma J."/>
        </authorList>
    </citation>
    <scope>NUCLEOTIDE SEQUENCE [LARGE SCALE GENOMIC DNA]</scope>
    <source>
        <strain evidence="3">CCUG 56752</strain>
    </source>
</reference>
<sequence>MSKYKQIDKLKTNFKKRNYKAFFFFIGFTLLIWIFVQMSKVYDHEVKLLFQLEEIPQHIVIENETQSTLVQVKQTGFKILSINLFNSTLKLDFNELDSVQGGYIFHLEKNKSRIARPLNVSTSELEILQDSLYFNFFRLATKKLKIKPNFKVSFSRGYDSIKNFSFEPSYIEISGNDSILKDLEYISTERKNLKEVSDTLFGAVDIQKIDSISINYSVETINYTLPVAKFTEGSFEIPIEVINTKVNEELVIFPKSVNVNFKTSLSNYEKIDESGFRVVAKYVPDEDFMILELVKQPKLVKNVSLENYKVDYLIKR</sequence>
<dbReference type="EMBL" id="JBHTIV010000010">
    <property type="protein sequence ID" value="MFD0932835.1"/>
    <property type="molecule type" value="Genomic_DNA"/>
</dbReference>
<keyword evidence="1" id="KW-0812">Transmembrane</keyword>
<dbReference type="Proteomes" id="UP001597049">
    <property type="component" value="Unassembled WGS sequence"/>
</dbReference>
<organism evidence="2 3">
    <name type="scientific">Psychroflexus salinarum</name>
    <dbReference type="NCBI Taxonomy" id="546024"/>
    <lineage>
        <taxon>Bacteria</taxon>
        <taxon>Pseudomonadati</taxon>
        <taxon>Bacteroidota</taxon>
        <taxon>Flavobacteriia</taxon>
        <taxon>Flavobacteriales</taxon>
        <taxon>Flavobacteriaceae</taxon>
        <taxon>Psychroflexus</taxon>
    </lineage>
</organism>
<accession>A0ABW3GSP7</accession>
<keyword evidence="3" id="KW-1185">Reference proteome</keyword>